<dbReference type="InterPro" id="IPR015814">
    <property type="entry name" value="Pgluconate_DH_NAD-bd_C"/>
</dbReference>
<reference evidence="2" key="1">
    <citation type="submission" date="2020-01" db="EMBL/GenBank/DDBJ databases">
        <title>Insect and environment-associated Actinomycetes.</title>
        <authorList>
            <person name="Currrie C."/>
            <person name="Chevrette M."/>
            <person name="Carlson C."/>
            <person name="Stubbendieck R."/>
            <person name="Wendt-Pienkowski E."/>
        </authorList>
    </citation>
    <scope>NUCLEOTIDE SEQUENCE</scope>
    <source>
        <strain evidence="2">SID12501</strain>
    </source>
</reference>
<name>A0A6B3C8G9_9ACTN</name>
<organism evidence="2">
    <name type="scientific">Streptomyces sp. SID12501</name>
    <dbReference type="NCBI Taxonomy" id="2706042"/>
    <lineage>
        <taxon>Bacteria</taxon>
        <taxon>Bacillati</taxon>
        <taxon>Actinomycetota</taxon>
        <taxon>Actinomycetes</taxon>
        <taxon>Kitasatosporales</taxon>
        <taxon>Streptomycetaceae</taxon>
        <taxon>Streptomyces</taxon>
    </lineage>
</organism>
<proteinExistence type="predicted"/>
<evidence type="ECO:0000313" key="2">
    <source>
        <dbReference type="EMBL" id="NEC92692.1"/>
    </source>
</evidence>
<dbReference type="RefSeq" id="WP_164324607.1">
    <property type="nucleotide sequence ID" value="NZ_JAAGLU010000123.1"/>
</dbReference>
<gene>
    <name evidence="2" type="ORF">G3I71_44735</name>
</gene>
<dbReference type="Gene3D" id="1.10.1040.10">
    <property type="entry name" value="N-(1-d-carboxylethyl)-l-norvaline Dehydrogenase, domain 2"/>
    <property type="match status" value="1"/>
</dbReference>
<dbReference type="InterPro" id="IPR008927">
    <property type="entry name" value="6-PGluconate_DH-like_C_sf"/>
</dbReference>
<dbReference type="AlphaFoldDB" id="A0A6B3C8G9"/>
<dbReference type="InterPro" id="IPR013328">
    <property type="entry name" value="6PGD_dom2"/>
</dbReference>
<sequence>TPRLYLSGPADALAAVALLFYGTAVGPHLLEGGTGKASALKLSYTSYQKSSRVLAAVAYALADDHGVGEELLAIAQGRSTSYLAETAYFPKVAARSWRWAPEMQEAADALDEAGLPSHLATASALVMERWAGSREQKLDIGEALARLHTAPEA</sequence>
<feature type="non-terminal residue" evidence="2">
    <location>
        <position position="1"/>
    </location>
</feature>
<dbReference type="SUPFAM" id="SSF48179">
    <property type="entry name" value="6-phosphogluconate dehydrogenase C-terminal domain-like"/>
    <property type="match status" value="1"/>
</dbReference>
<dbReference type="EMBL" id="JAAGLU010000123">
    <property type="protein sequence ID" value="NEC92692.1"/>
    <property type="molecule type" value="Genomic_DNA"/>
</dbReference>
<comment type="caution">
    <text evidence="2">The sequence shown here is derived from an EMBL/GenBank/DDBJ whole genome shotgun (WGS) entry which is preliminary data.</text>
</comment>
<evidence type="ECO:0000259" key="1">
    <source>
        <dbReference type="Pfam" id="PF09130"/>
    </source>
</evidence>
<accession>A0A6B3C8G9</accession>
<dbReference type="Pfam" id="PF09130">
    <property type="entry name" value="DUF1932"/>
    <property type="match status" value="1"/>
</dbReference>
<protein>
    <submittedName>
        <fullName evidence="2">DUF1932 domain-containing protein</fullName>
    </submittedName>
</protein>
<feature type="domain" description="Phosphogluconate dehydrogenase NAD-binding putative C-terminal" evidence="1">
    <location>
        <begin position="62"/>
        <end position="130"/>
    </location>
</feature>